<protein>
    <submittedName>
        <fullName evidence="4">IS5 family transposase</fullName>
    </submittedName>
</protein>
<dbReference type="Proteomes" id="UP001529369">
    <property type="component" value="Unassembled WGS sequence"/>
</dbReference>
<dbReference type="InterPro" id="IPR002559">
    <property type="entry name" value="Transposase_11"/>
</dbReference>
<dbReference type="RefSeq" id="WP_290320541.1">
    <property type="nucleotide sequence ID" value="NZ_JAUFPN010000219.1"/>
</dbReference>
<proteinExistence type="predicted"/>
<feature type="domain" description="Insertion element IS402-like" evidence="3">
    <location>
        <begin position="7"/>
        <end position="82"/>
    </location>
</feature>
<feature type="non-terminal residue" evidence="4">
    <location>
        <position position="173"/>
    </location>
</feature>
<dbReference type="PANTHER" id="PTHR30007:SF1">
    <property type="entry name" value="BLR1914 PROTEIN"/>
    <property type="match status" value="1"/>
</dbReference>
<dbReference type="EMBL" id="JAUFPN010000219">
    <property type="protein sequence ID" value="MDN3568429.1"/>
    <property type="molecule type" value="Genomic_DNA"/>
</dbReference>
<evidence type="ECO:0000313" key="5">
    <source>
        <dbReference type="Proteomes" id="UP001529369"/>
    </source>
</evidence>
<feature type="domain" description="Transposase IS4-like" evidence="2">
    <location>
        <begin position="101"/>
        <end position="167"/>
    </location>
</feature>
<feature type="region of interest" description="Disordered" evidence="1">
    <location>
        <begin position="109"/>
        <end position="130"/>
    </location>
</feature>
<dbReference type="NCBIfam" id="NF033580">
    <property type="entry name" value="transpos_IS5_3"/>
    <property type="match status" value="1"/>
</dbReference>
<accession>A0ABT8AF53</accession>
<gene>
    <name evidence="4" type="ORF">QWZ14_28960</name>
</gene>
<evidence type="ECO:0000259" key="2">
    <source>
        <dbReference type="Pfam" id="PF01609"/>
    </source>
</evidence>
<dbReference type="Pfam" id="PF13340">
    <property type="entry name" value="DUF4096"/>
    <property type="match status" value="1"/>
</dbReference>
<dbReference type="PANTHER" id="PTHR30007">
    <property type="entry name" value="PHP DOMAIN PROTEIN"/>
    <property type="match status" value="1"/>
</dbReference>
<dbReference type="InterPro" id="IPR025161">
    <property type="entry name" value="IS402-like_dom"/>
</dbReference>
<reference evidence="5" key="1">
    <citation type="journal article" date="2019" name="Int. J. Syst. Evol. Microbiol.">
        <title>The Global Catalogue of Microorganisms (GCM) 10K type strain sequencing project: providing services to taxonomists for standard genome sequencing and annotation.</title>
        <authorList>
            <consortium name="The Broad Institute Genomics Platform"/>
            <consortium name="The Broad Institute Genome Sequencing Center for Infectious Disease"/>
            <person name="Wu L."/>
            <person name="Ma J."/>
        </authorList>
    </citation>
    <scope>NUCLEOTIDE SEQUENCE [LARGE SCALE GENOMIC DNA]</scope>
    <source>
        <strain evidence="5">CECT 7131</strain>
    </source>
</reference>
<keyword evidence="5" id="KW-1185">Reference proteome</keyword>
<sequence length="173" mass="18965">MSRPLVPDALWAVVEPLLPSEPLKPKGGRPRLPDRAALTGILFVLQSGIPWEMLPQEMGCGCGMTCWRSLRDWQEAGVWDRLQRALLDRLGRHNVIDFRRAALDSASVAAKKGGAQTGPNPTDRGKPGSKRHILTDANGIPLAVRLTGANVHDSRMLEEVVDAVPPIRQSWGR</sequence>
<evidence type="ECO:0000313" key="4">
    <source>
        <dbReference type="EMBL" id="MDN3568429.1"/>
    </source>
</evidence>
<evidence type="ECO:0000259" key="3">
    <source>
        <dbReference type="Pfam" id="PF13340"/>
    </source>
</evidence>
<organism evidence="4 5">
    <name type="scientific">Paeniroseomonas aquatica</name>
    <dbReference type="NCBI Taxonomy" id="373043"/>
    <lineage>
        <taxon>Bacteria</taxon>
        <taxon>Pseudomonadati</taxon>
        <taxon>Pseudomonadota</taxon>
        <taxon>Alphaproteobacteria</taxon>
        <taxon>Acetobacterales</taxon>
        <taxon>Acetobacteraceae</taxon>
        <taxon>Paeniroseomonas</taxon>
    </lineage>
</organism>
<name>A0ABT8AF53_9PROT</name>
<comment type="caution">
    <text evidence="4">The sequence shown here is derived from an EMBL/GenBank/DDBJ whole genome shotgun (WGS) entry which is preliminary data.</text>
</comment>
<evidence type="ECO:0000256" key="1">
    <source>
        <dbReference type="SAM" id="MobiDB-lite"/>
    </source>
</evidence>
<dbReference type="Pfam" id="PF01609">
    <property type="entry name" value="DDE_Tnp_1"/>
    <property type="match status" value="1"/>
</dbReference>